<dbReference type="KEGG" id="blq:L21SP5_01101"/>
<gene>
    <name evidence="2" type="ORF">L21SP5_01101</name>
</gene>
<keyword evidence="3" id="KW-1185">Reference proteome</keyword>
<evidence type="ECO:0000313" key="3">
    <source>
        <dbReference type="Proteomes" id="UP000064893"/>
    </source>
</evidence>
<accession>A0A0S2HXI8</accession>
<dbReference type="EMBL" id="CP013118">
    <property type="protein sequence ID" value="ALO14765.1"/>
    <property type="molecule type" value="Genomic_DNA"/>
</dbReference>
<proteinExistence type="predicted"/>
<dbReference type="AlphaFoldDB" id="A0A0S2HXI8"/>
<dbReference type="Proteomes" id="UP000064893">
    <property type="component" value="Chromosome"/>
</dbReference>
<organism evidence="2 3">
    <name type="scientific">Salinivirga cyanobacteriivorans</name>
    <dbReference type="NCBI Taxonomy" id="1307839"/>
    <lineage>
        <taxon>Bacteria</taxon>
        <taxon>Pseudomonadati</taxon>
        <taxon>Bacteroidota</taxon>
        <taxon>Bacteroidia</taxon>
        <taxon>Bacteroidales</taxon>
        <taxon>Salinivirgaceae</taxon>
        <taxon>Salinivirga</taxon>
    </lineage>
</organism>
<feature type="chain" id="PRO_5006599214" description="Lipocalin-like domain-containing protein" evidence="1">
    <location>
        <begin position="17"/>
        <end position="285"/>
    </location>
</feature>
<dbReference type="RefSeq" id="WP_057952280.1">
    <property type="nucleotide sequence ID" value="NZ_CP013118.1"/>
</dbReference>
<evidence type="ECO:0000313" key="2">
    <source>
        <dbReference type="EMBL" id="ALO14765.1"/>
    </source>
</evidence>
<reference evidence="2 3" key="1">
    <citation type="submission" date="2015-11" db="EMBL/GenBank/DDBJ databases">
        <title>Description and complete genome sequence of a novel strain predominating in hypersaline microbial mats and representing a new family of the Bacteriodetes phylum.</title>
        <authorList>
            <person name="Spring S."/>
            <person name="Bunk B."/>
            <person name="Sproer C."/>
            <person name="Klenk H.-P."/>
        </authorList>
    </citation>
    <scope>NUCLEOTIDE SEQUENCE [LARGE SCALE GENOMIC DNA]</scope>
    <source>
        <strain evidence="2 3">L21-Spi-D4</strain>
    </source>
</reference>
<keyword evidence="1" id="KW-0732">Signal</keyword>
<dbReference type="STRING" id="1307839.L21SP5_01101"/>
<dbReference type="PROSITE" id="PS51257">
    <property type="entry name" value="PROKAR_LIPOPROTEIN"/>
    <property type="match status" value="1"/>
</dbReference>
<protein>
    <recommendedName>
        <fullName evidence="4">Lipocalin-like domain-containing protein</fullName>
    </recommendedName>
</protein>
<sequence precursor="true">MIKFRFLLLIPLFVFAFTACEEEDQTSIGTPAEEDLQPIQDNTKAEQGVMNSANLMNPYGLDEDLSGKKAFDANPEYSISNDSLQVTIDFSAVDNMDGEIIITYNTNPLHDFSQISATAELLNYTQGTIIYNGTLNFSMTIGDVITMTVATPDGEELTIQDGSLESTWSGERVMNWTEGFDTPVDASDDIYEVSGSAQGITSNQTNYTAEILEALVFSPNCDYIMYGEQQLKNYVGTDNETTLTLTYNVDSGGNTLTEPTCNSYFILNFVSQNLELNLVLSFNDM</sequence>
<name>A0A0S2HXI8_9BACT</name>
<feature type="signal peptide" evidence="1">
    <location>
        <begin position="1"/>
        <end position="16"/>
    </location>
</feature>
<evidence type="ECO:0000256" key="1">
    <source>
        <dbReference type="SAM" id="SignalP"/>
    </source>
</evidence>
<evidence type="ECO:0008006" key="4">
    <source>
        <dbReference type="Google" id="ProtNLM"/>
    </source>
</evidence>
<dbReference type="OrthoDB" id="1114031at2"/>